<dbReference type="AlphaFoldDB" id="A0AAD6FBM5"/>
<dbReference type="EMBL" id="JAPTMU010000019">
    <property type="protein sequence ID" value="KAJ4927598.1"/>
    <property type="molecule type" value="Genomic_DNA"/>
</dbReference>
<protein>
    <submittedName>
        <fullName evidence="2">Uncharacterized protein</fullName>
    </submittedName>
</protein>
<organism evidence="2 3">
    <name type="scientific">Pogonophryne albipinna</name>
    <dbReference type="NCBI Taxonomy" id="1090488"/>
    <lineage>
        <taxon>Eukaryota</taxon>
        <taxon>Metazoa</taxon>
        <taxon>Chordata</taxon>
        <taxon>Craniata</taxon>
        <taxon>Vertebrata</taxon>
        <taxon>Euteleostomi</taxon>
        <taxon>Actinopterygii</taxon>
        <taxon>Neopterygii</taxon>
        <taxon>Teleostei</taxon>
        <taxon>Neoteleostei</taxon>
        <taxon>Acanthomorphata</taxon>
        <taxon>Eupercaria</taxon>
        <taxon>Perciformes</taxon>
        <taxon>Notothenioidei</taxon>
        <taxon>Pogonophryne</taxon>
    </lineage>
</organism>
<reference evidence="2" key="1">
    <citation type="submission" date="2022-11" db="EMBL/GenBank/DDBJ databases">
        <title>Chromosome-level genome of Pogonophryne albipinna.</title>
        <authorList>
            <person name="Jo E."/>
        </authorList>
    </citation>
    <scope>NUCLEOTIDE SEQUENCE</scope>
    <source>
        <strain evidence="2">SGF0006</strain>
        <tissue evidence="2">Muscle</tissue>
    </source>
</reference>
<proteinExistence type="predicted"/>
<accession>A0AAD6FBM5</accession>
<feature type="non-terminal residue" evidence="2">
    <location>
        <position position="93"/>
    </location>
</feature>
<dbReference type="Proteomes" id="UP001219934">
    <property type="component" value="Unassembled WGS sequence"/>
</dbReference>
<feature type="non-terminal residue" evidence="2">
    <location>
        <position position="1"/>
    </location>
</feature>
<keyword evidence="3" id="KW-1185">Reference proteome</keyword>
<evidence type="ECO:0000313" key="3">
    <source>
        <dbReference type="Proteomes" id="UP001219934"/>
    </source>
</evidence>
<sequence>YVALQPETCGWMPMKKDTDSPDPQEAHANTLHGKAITQTPSTNHRFRGGTERWDAKVGSLPNGCVQRRETSADPPAETAFLLHSLERGCAWKT</sequence>
<comment type="caution">
    <text evidence="2">The sequence shown here is derived from an EMBL/GenBank/DDBJ whole genome shotgun (WGS) entry which is preliminary data.</text>
</comment>
<evidence type="ECO:0000256" key="1">
    <source>
        <dbReference type="SAM" id="MobiDB-lite"/>
    </source>
</evidence>
<evidence type="ECO:0000313" key="2">
    <source>
        <dbReference type="EMBL" id="KAJ4927598.1"/>
    </source>
</evidence>
<feature type="region of interest" description="Disordered" evidence="1">
    <location>
        <begin position="10"/>
        <end position="33"/>
    </location>
</feature>
<name>A0AAD6FBM5_9TELE</name>
<gene>
    <name evidence="2" type="ORF">JOQ06_015323</name>
</gene>